<accession>A0ABN8J841</accession>
<evidence type="ECO:0000313" key="2">
    <source>
        <dbReference type="Proteomes" id="UP000837857"/>
    </source>
</evidence>
<name>A0ABN8J841_9NEOP</name>
<keyword evidence="2" id="KW-1185">Reference proteome</keyword>
<gene>
    <name evidence="1" type="ORF">IPOD504_LOCUS17020</name>
</gene>
<dbReference type="Proteomes" id="UP000837857">
    <property type="component" value="Chromosome 9"/>
</dbReference>
<evidence type="ECO:0000313" key="1">
    <source>
        <dbReference type="EMBL" id="CAH2075845.1"/>
    </source>
</evidence>
<dbReference type="EMBL" id="OW152821">
    <property type="protein sequence ID" value="CAH2075845.1"/>
    <property type="molecule type" value="Genomic_DNA"/>
</dbReference>
<reference evidence="1" key="1">
    <citation type="submission" date="2022-03" db="EMBL/GenBank/DDBJ databases">
        <authorList>
            <person name="Martin H S."/>
        </authorList>
    </citation>
    <scope>NUCLEOTIDE SEQUENCE</scope>
</reference>
<proteinExistence type="predicted"/>
<protein>
    <submittedName>
        <fullName evidence="1">Uncharacterized protein</fullName>
    </submittedName>
</protein>
<feature type="non-terminal residue" evidence="1">
    <location>
        <position position="93"/>
    </location>
</feature>
<sequence length="93" mass="10019">MPDNQVLGYPQRFEVLTARCKCVISDRCVLAKGACEIGGDGRRGWRDKCRQGGLPAATAATSLASSSSASSSYWLRLNQRDVQSSIVKTRSPA</sequence>
<organism evidence="1 2">
    <name type="scientific">Iphiclides podalirius</name>
    <name type="common">scarce swallowtail</name>
    <dbReference type="NCBI Taxonomy" id="110791"/>
    <lineage>
        <taxon>Eukaryota</taxon>
        <taxon>Metazoa</taxon>
        <taxon>Ecdysozoa</taxon>
        <taxon>Arthropoda</taxon>
        <taxon>Hexapoda</taxon>
        <taxon>Insecta</taxon>
        <taxon>Pterygota</taxon>
        <taxon>Neoptera</taxon>
        <taxon>Endopterygota</taxon>
        <taxon>Lepidoptera</taxon>
        <taxon>Glossata</taxon>
        <taxon>Ditrysia</taxon>
        <taxon>Papilionoidea</taxon>
        <taxon>Papilionidae</taxon>
        <taxon>Papilioninae</taxon>
        <taxon>Iphiclides</taxon>
    </lineage>
</organism>